<dbReference type="RefSeq" id="WP_103096347.1">
    <property type="nucleotide sequence ID" value="NZ_LYMM01000036.1"/>
</dbReference>
<proteinExistence type="inferred from homology"/>
<feature type="binding site" evidence="5">
    <location>
        <position position="165"/>
    </location>
    <ligand>
        <name>Mo-molybdopterin</name>
        <dbReference type="ChEBI" id="CHEBI:71302"/>
    </ligand>
</feature>
<dbReference type="GO" id="GO:0016672">
    <property type="term" value="F:oxidoreductase activity, acting on a sulfur group of donors, quinone or similar compound as acceptor"/>
    <property type="evidence" value="ECO:0007669"/>
    <property type="project" value="UniProtKB-UniRule"/>
</dbReference>
<dbReference type="HAMAP" id="MF_01206">
    <property type="entry name" value="MsrP"/>
    <property type="match status" value="1"/>
</dbReference>
<evidence type="ECO:0000313" key="8">
    <source>
        <dbReference type="Proteomes" id="UP000236327"/>
    </source>
</evidence>
<gene>
    <name evidence="5" type="primary">msrP</name>
    <name evidence="7" type="ORF">A8V01_20475</name>
</gene>
<feature type="binding site" evidence="5">
    <location>
        <begin position="75"/>
        <end position="76"/>
    </location>
    <ligand>
        <name>Mo-molybdopterin</name>
        <dbReference type="ChEBI" id="CHEBI:71302"/>
    </ligand>
</feature>
<dbReference type="InterPro" id="IPR006311">
    <property type="entry name" value="TAT_signal"/>
</dbReference>
<keyword evidence="1 5" id="KW-0500">Molybdenum</keyword>
<feature type="binding site" evidence="5">
    <location>
        <position position="130"/>
    </location>
    <ligand>
        <name>Mo-molybdopterin</name>
        <dbReference type="ChEBI" id="CHEBI:71302"/>
    </ligand>
    <ligandPart>
        <name>Mo</name>
        <dbReference type="ChEBI" id="CHEBI:28685"/>
    </ligandPart>
</feature>
<dbReference type="OrthoDB" id="9795587at2"/>
<dbReference type="SUPFAM" id="SSF56524">
    <property type="entry name" value="Oxidoreductase molybdopterin-binding domain"/>
    <property type="match status" value="1"/>
</dbReference>
<dbReference type="InterPro" id="IPR022867">
    <property type="entry name" value="MsrP"/>
</dbReference>
<feature type="binding site" evidence="5">
    <location>
        <begin position="229"/>
        <end position="231"/>
    </location>
    <ligand>
        <name>Mo-molybdopterin</name>
        <dbReference type="ChEBI" id="CHEBI:71302"/>
    </ligand>
</feature>
<evidence type="ECO:0000313" key="7">
    <source>
        <dbReference type="EMBL" id="PNU04401.1"/>
    </source>
</evidence>
<keyword evidence="3 5" id="KW-0732">Signal</keyword>
<dbReference type="InterPro" id="IPR036374">
    <property type="entry name" value="OxRdtase_Mopterin-bd_sf"/>
</dbReference>
<feature type="binding site" evidence="5">
    <location>
        <position position="218"/>
    </location>
    <ligand>
        <name>Mo-molybdopterin</name>
        <dbReference type="ChEBI" id="CHEBI:71302"/>
    </ligand>
</feature>
<sequence length="309" mass="34895">MLIRNAPDLKDCDVTDQGLYLARRQFIAGAAGLGLAACGGASPASAAPLKYSPNRMSIDENKTPLDDVTGYNNFYEFGTGKEDPAAYAKMMRSRPWTITVDGLCDRPGSVDIDELIRRFPLEERIYRMRCVEAWSMVIPWVGFPLASLIKSVGPKSSAKYVAFETLRDPRQMPGQRSAVIQWPYREGLRLDEAMNPLTLLAVGLYGQTLPNQNGAPIRLVVPWKYGFKGIKSIVRIRLTDRRPQTSWQMLAPGEYGFYGNVNPAVDHPRWSQAKERRIGEFFRRKTLPFNGYGEQVAHLYRGLDPRKLY</sequence>
<dbReference type="NCBIfam" id="NF003767">
    <property type="entry name" value="PRK05363.1"/>
    <property type="match status" value="1"/>
</dbReference>
<evidence type="ECO:0000259" key="6">
    <source>
        <dbReference type="Pfam" id="PF00174"/>
    </source>
</evidence>
<keyword evidence="2 5" id="KW-0479">Metal-binding</keyword>
<comment type="subunit">
    <text evidence="5">Heterodimer of a catalytic subunit (MsrP) and a heme-binding subunit (MsrQ).</text>
</comment>
<comment type="catalytic activity">
    <reaction evidence="5">
        <text>L-methionyl-[protein] + a quinone + H2O = L-methionyl-(R)-S-oxide-[protein] + a quinol</text>
        <dbReference type="Rhea" id="RHEA:51296"/>
        <dbReference type="Rhea" id="RHEA-COMP:12313"/>
        <dbReference type="Rhea" id="RHEA-COMP:12314"/>
        <dbReference type="ChEBI" id="CHEBI:15377"/>
        <dbReference type="ChEBI" id="CHEBI:16044"/>
        <dbReference type="ChEBI" id="CHEBI:24646"/>
        <dbReference type="ChEBI" id="CHEBI:45764"/>
        <dbReference type="ChEBI" id="CHEBI:132124"/>
    </reaction>
</comment>
<name>A0A2K2G046_9SPHN</name>
<evidence type="ECO:0000256" key="1">
    <source>
        <dbReference type="ARBA" id="ARBA00022505"/>
    </source>
</evidence>
<dbReference type="Pfam" id="PF00174">
    <property type="entry name" value="Oxidored_molyb"/>
    <property type="match status" value="1"/>
</dbReference>
<dbReference type="Gene3D" id="3.90.420.10">
    <property type="entry name" value="Oxidoreductase, molybdopterin-binding domain"/>
    <property type="match status" value="1"/>
</dbReference>
<comment type="cofactor">
    <cofactor evidence="5">
        <name>Mo-molybdopterin</name>
        <dbReference type="ChEBI" id="CHEBI:71302"/>
    </cofactor>
    <text evidence="5">Binds 1 Mo-molybdopterin (Mo-MPT) cofactor per subunit.</text>
</comment>
<dbReference type="Proteomes" id="UP000236327">
    <property type="component" value="Unassembled WGS sequence"/>
</dbReference>
<comment type="catalytic activity">
    <reaction evidence="5">
        <text>L-methionyl-[protein] + a quinone + H2O = L-methionyl-(S)-S-oxide-[protein] + a quinol</text>
        <dbReference type="Rhea" id="RHEA:51292"/>
        <dbReference type="Rhea" id="RHEA-COMP:12313"/>
        <dbReference type="Rhea" id="RHEA-COMP:12315"/>
        <dbReference type="ChEBI" id="CHEBI:15377"/>
        <dbReference type="ChEBI" id="CHEBI:16044"/>
        <dbReference type="ChEBI" id="CHEBI:24646"/>
        <dbReference type="ChEBI" id="CHEBI:44120"/>
        <dbReference type="ChEBI" id="CHEBI:132124"/>
    </reaction>
</comment>
<reference evidence="7 8" key="1">
    <citation type="submission" date="2016-05" db="EMBL/GenBank/DDBJ databases">
        <title>Complete genome sequence of Novosphingobium guangzhouense SA925(T).</title>
        <authorList>
            <person name="Sha S."/>
        </authorList>
    </citation>
    <scope>NUCLEOTIDE SEQUENCE [LARGE SCALE GENOMIC DNA]</scope>
    <source>
        <strain evidence="7 8">SA925</strain>
    </source>
</reference>
<dbReference type="EC" id="1.8.5.-" evidence="5"/>
<protein>
    <recommendedName>
        <fullName evidence="5">Protein-methionine-sulfoxide reductase catalytic subunit MsrP</fullName>
        <ecNumber evidence="5">1.8.5.-</ecNumber>
    </recommendedName>
</protein>
<feature type="binding site" evidence="5">
    <location>
        <position position="72"/>
    </location>
    <ligand>
        <name>Mo-molybdopterin</name>
        <dbReference type="ChEBI" id="CHEBI:71302"/>
    </ligand>
</feature>
<dbReference type="InterPro" id="IPR000572">
    <property type="entry name" value="OxRdtase_Mopterin-bd_dom"/>
</dbReference>
<dbReference type="PROSITE" id="PS51318">
    <property type="entry name" value="TAT"/>
    <property type="match status" value="1"/>
</dbReference>
<keyword evidence="8" id="KW-1185">Reference proteome</keyword>
<keyword evidence="4 5" id="KW-0560">Oxidoreductase</keyword>
<dbReference type="EMBL" id="LYMM01000036">
    <property type="protein sequence ID" value="PNU04401.1"/>
    <property type="molecule type" value="Genomic_DNA"/>
</dbReference>
<dbReference type="GO" id="GO:0043546">
    <property type="term" value="F:molybdopterin cofactor binding"/>
    <property type="evidence" value="ECO:0007669"/>
    <property type="project" value="UniProtKB-UniRule"/>
</dbReference>
<comment type="caution">
    <text evidence="7">The sequence shown here is derived from an EMBL/GenBank/DDBJ whole genome shotgun (WGS) entry which is preliminary data.</text>
</comment>
<feature type="binding site" evidence="5">
    <location>
        <position position="213"/>
    </location>
    <ligand>
        <name>Mo-molybdopterin</name>
        <dbReference type="ChEBI" id="CHEBI:71302"/>
    </ligand>
</feature>
<evidence type="ECO:0000256" key="3">
    <source>
        <dbReference type="ARBA" id="ARBA00022729"/>
    </source>
</evidence>
<comment type="PTM">
    <text evidence="5">Predicted to be exported by the Tat system. The position of the signal peptide cleavage has not been experimentally proven.</text>
</comment>
<comment type="similarity">
    <text evidence="5">Belongs to the MsrP family.</text>
</comment>
<accession>A0A2K2G046</accession>
<evidence type="ECO:0000256" key="4">
    <source>
        <dbReference type="ARBA" id="ARBA00023002"/>
    </source>
</evidence>
<comment type="function">
    <text evidence="5">Part of the MsrPQ system that repairs oxidized periplasmic proteins containing methionine sulfoxide residues (Met-O), using respiratory chain electrons. Thus protects these proteins from oxidative-stress damage caused by reactive species of oxygen and chlorine generated by the host defense mechanisms. MsrPQ is essential for the maintenance of envelope integrity under bleach stress, rescuing a wide series of structurally unrelated periplasmic proteins from methionine oxidation. The catalytic subunit MsrP is non-stereospecific, being able to reduce both (R-) and (S-) diastereoisomers of methionine sulfoxide.</text>
</comment>
<evidence type="ECO:0000256" key="5">
    <source>
        <dbReference type="HAMAP-Rule" id="MF_01206"/>
    </source>
</evidence>
<evidence type="ECO:0000256" key="2">
    <source>
        <dbReference type="ARBA" id="ARBA00022723"/>
    </source>
</evidence>
<dbReference type="GO" id="GO:0030091">
    <property type="term" value="P:protein repair"/>
    <property type="evidence" value="ECO:0007669"/>
    <property type="project" value="UniProtKB-UniRule"/>
</dbReference>
<organism evidence="7 8">
    <name type="scientific">Novosphingobium guangzhouense</name>
    <dbReference type="NCBI Taxonomy" id="1850347"/>
    <lineage>
        <taxon>Bacteria</taxon>
        <taxon>Pseudomonadati</taxon>
        <taxon>Pseudomonadota</taxon>
        <taxon>Alphaproteobacteria</taxon>
        <taxon>Sphingomonadales</taxon>
        <taxon>Sphingomonadaceae</taxon>
        <taxon>Novosphingobium</taxon>
    </lineage>
</organism>
<dbReference type="GO" id="GO:0046872">
    <property type="term" value="F:metal ion binding"/>
    <property type="evidence" value="ECO:0007669"/>
    <property type="project" value="UniProtKB-KW"/>
</dbReference>
<dbReference type="PANTHER" id="PTHR43032:SF3">
    <property type="entry name" value="PROTEIN-METHIONINE-SULFOXIDE REDUCTASE CATALYTIC SUBUNIT MSRP"/>
    <property type="match status" value="1"/>
</dbReference>
<dbReference type="AlphaFoldDB" id="A0A2K2G046"/>
<feature type="domain" description="Oxidoreductase molybdopterin-binding" evidence="6">
    <location>
        <begin position="93"/>
        <end position="247"/>
    </location>
</feature>
<dbReference type="PANTHER" id="PTHR43032">
    <property type="entry name" value="PROTEIN-METHIONINE-SULFOXIDE REDUCTASE"/>
    <property type="match status" value="1"/>
</dbReference>